<gene>
    <name evidence="1" type="ORF">FPE_LOCUS19289</name>
</gene>
<organism evidence="1 2">
    <name type="scientific">Fraxinus pennsylvanica</name>
    <dbReference type="NCBI Taxonomy" id="56036"/>
    <lineage>
        <taxon>Eukaryota</taxon>
        <taxon>Viridiplantae</taxon>
        <taxon>Streptophyta</taxon>
        <taxon>Embryophyta</taxon>
        <taxon>Tracheophyta</taxon>
        <taxon>Spermatophyta</taxon>
        <taxon>Magnoliopsida</taxon>
        <taxon>eudicotyledons</taxon>
        <taxon>Gunneridae</taxon>
        <taxon>Pentapetalae</taxon>
        <taxon>asterids</taxon>
        <taxon>lamiids</taxon>
        <taxon>Lamiales</taxon>
        <taxon>Oleaceae</taxon>
        <taxon>Oleeae</taxon>
        <taxon>Fraxinus</taxon>
    </lineage>
</organism>
<sequence length="135" mass="15049">MEVNEMAENGAELLKMELDLCNRSLQQERLRCGSGGAFAVDLTTSLLVKPEMVPFQTPTALSGSESEAPILKPRTVGLTRKIAKWKWRAKGPDECDYLFTRSRDGTLKRWALAEDAAACSATFESRVAWYTNSFL</sequence>
<evidence type="ECO:0000313" key="2">
    <source>
        <dbReference type="Proteomes" id="UP000834106"/>
    </source>
</evidence>
<accession>A0AAD1ZLR7</accession>
<evidence type="ECO:0000313" key="1">
    <source>
        <dbReference type="EMBL" id="CAI9771859.1"/>
    </source>
</evidence>
<reference evidence="1" key="1">
    <citation type="submission" date="2023-05" db="EMBL/GenBank/DDBJ databases">
        <authorList>
            <person name="Huff M."/>
        </authorList>
    </citation>
    <scope>NUCLEOTIDE SEQUENCE</scope>
</reference>
<dbReference type="EMBL" id="OU503047">
    <property type="protein sequence ID" value="CAI9771859.1"/>
    <property type="molecule type" value="Genomic_DNA"/>
</dbReference>
<dbReference type="AlphaFoldDB" id="A0AAD1ZLR7"/>
<proteinExistence type="predicted"/>
<keyword evidence="2" id="KW-1185">Reference proteome</keyword>
<protein>
    <submittedName>
        <fullName evidence="1">Uncharacterized protein</fullName>
    </submittedName>
</protein>
<name>A0AAD1ZLR7_9LAMI</name>
<dbReference type="Proteomes" id="UP000834106">
    <property type="component" value="Chromosome 12"/>
</dbReference>